<comment type="caution">
    <text evidence="1">The sequence shown here is derived from an EMBL/GenBank/DDBJ whole genome shotgun (WGS) entry which is preliminary data.</text>
</comment>
<reference evidence="1 2" key="1">
    <citation type="submission" date="2016-11" db="EMBL/GenBank/DDBJ databases">
        <title>The macronuclear genome of Stentor coeruleus: a giant cell with tiny introns.</title>
        <authorList>
            <person name="Slabodnick M."/>
            <person name="Ruby J.G."/>
            <person name="Reiff S.B."/>
            <person name="Swart E.C."/>
            <person name="Gosai S."/>
            <person name="Prabakaran S."/>
            <person name="Witkowska E."/>
            <person name="Larue G.E."/>
            <person name="Fisher S."/>
            <person name="Freeman R.M."/>
            <person name="Gunawardena J."/>
            <person name="Chu W."/>
            <person name="Stover N.A."/>
            <person name="Gregory B.D."/>
            <person name="Nowacki M."/>
            <person name="Derisi J."/>
            <person name="Roy S.W."/>
            <person name="Marshall W.F."/>
            <person name="Sood P."/>
        </authorList>
    </citation>
    <scope>NUCLEOTIDE SEQUENCE [LARGE SCALE GENOMIC DNA]</scope>
    <source>
        <strain evidence="1">WM001</strain>
    </source>
</reference>
<protein>
    <submittedName>
        <fullName evidence="1">Uncharacterized protein</fullName>
    </submittedName>
</protein>
<name>A0A1R2D4P0_9CILI</name>
<proteinExistence type="predicted"/>
<dbReference type="AlphaFoldDB" id="A0A1R2D4P0"/>
<dbReference type="Proteomes" id="UP000187209">
    <property type="component" value="Unassembled WGS sequence"/>
</dbReference>
<evidence type="ECO:0000313" key="1">
    <source>
        <dbReference type="EMBL" id="OMJ96227.1"/>
    </source>
</evidence>
<dbReference type="EMBL" id="MPUH01000002">
    <property type="protein sequence ID" value="OMJ96227.1"/>
    <property type="molecule type" value="Genomic_DNA"/>
</dbReference>
<accession>A0A1R2D4P0</accession>
<organism evidence="1 2">
    <name type="scientific">Stentor coeruleus</name>
    <dbReference type="NCBI Taxonomy" id="5963"/>
    <lineage>
        <taxon>Eukaryota</taxon>
        <taxon>Sar</taxon>
        <taxon>Alveolata</taxon>
        <taxon>Ciliophora</taxon>
        <taxon>Postciliodesmatophora</taxon>
        <taxon>Heterotrichea</taxon>
        <taxon>Heterotrichida</taxon>
        <taxon>Stentoridae</taxon>
        <taxon>Stentor</taxon>
    </lineage>
</organism>
<dbReference type="OrthoDB" id="321111at2759"/>
<gene>
    <name evidence="1" type="ORF">SteCoe_187</name>
</gene>
<sequence>MFVVRRSRALVRMFNSSNKGIEDVVKGKGKSEEDIYFSRKDKETLKKLMEKLDQAIPEESNNPDVLKKARDNLVGIIRKHNLRPTEGLVDDLMNWRVGH</sequence>
<evidence type="ECO:0000313" key="2">
    <source>
        <dbReference type="Proteomes" id="UP000187209"/>
    </source>
</evidence>
<keyword evidence="2" id="KW-1185">Reference proteome</keyword>